<dbReference type="Gene3D" id="2.40.128.20">
    <property type="match status" value="1"/>
</dbReference>
<dbReference type="AlphaFoldDB" id="A0A1S8KLT7"/>
<dbReference type="SUPFAM" id="SSF50814">
    <property type="entry name" value="Lipocalins"/>
    <property type="match status" value="1"/>
</dbReference>
<protein>
    <recommendedName>
        <fullName evidence="3">ZinT domain-containing protein</fullName>
    </recommendedName>
</protein>
<gene>
    <name evidence="4" type="ORF">BWX42_00740</name>
</gene>
<accession>A0A1S8KLT7</accession>
<evidence type="ECO:0000313" key="4">
    <source>
        <dbReference type="EMBL" id="OOL80511.1"/>
    </source>
</evidence>
<evidence type="ECO:0000313" key="5">
    <source>
        <dbReference type="Proteomes" id="UP000190409"/>
    </source>
</evidence>
<feature type="domain" description="ZinT" evidence="3">
    <location>
        <begin position="143"/>
        <end position="323"/>
    </location>
</feature>
<dbReference type="InterPro" id="IPR015304">
    <property type="entry name" value="ZinT_dom"/>
</dbReference>
<reference evidence="4 5" key="1">
    <citation type="submission" date="2017-01" db="EMBL/GenBank/DDBJ databases">
        <title>Complete Genome Sequence of Dolosigranulum pigrum isolated from a Patient with interstitial lung disease.</title>
        <authorList>
            <person name="Mukhopadhyay R."/>
            <person name="Joaquin J."/>
            <person name="Hogue R."/>
            <person name="Fitzgerald S."/>
            <person name="Jospin G."/>
            <person name="Eisen J.A."/>
            <person name="Chaturvedi V."/>
        </authorList>
    </citation>
    <scope>NUCLEOTIDE SEQUENCE [LARGE SCALE GENOMIC DNA]</scope>
    <source>
        <strain evidence="4 5">15S00348</strain>
    </source>
</reference>
<dbReference type="EMBL" id="MUYF01000003">
    <property type="protein sequence ID" value="OOL80511.1"/>
    <property type="molecule type" value="Genomic_DNA"/>
</dbReference>
<dbReference type="Pfam" id="PF09223">
    <property type="entry name" value="ZinT"/>
    <property type="match status" value="1"/>
</dbReference>
<name>A0A1S8KLT7_9LACT</name>
<dbReference type="GO" id="GO:0008270">
    <property type="term" value="F:zinc ion binding"/>
    <property type="evidence" value="ECO:0007669"/>
    <property type="project" value="InterPro"/>
</dbReference>
<evidence type="ECO:0000256" key="2">
    <source>
        <dbReference type="ARBA" id="ARBA00022833"/>
    </source>
</evidence>
<evidence type="ECO:0000256" key="1">
    <source>
        <dbReference type="ARBA" id="ARBA00022729"/>
    </source>
</evidence>
<keyword evidence="2" id="KW-0862">Zinc</keyword>
<dbReference type="PROSITE" id="PS51257">
    <property type="entry name" value="PROKAR_LIPOPROTEIN"/>
    <property type="match status" value="1"/>
</dbReference>
<organism evidence="4 5">
    <name type="scientific">Dolosigranulum pigrum</name>
    <dbReference type="NCBI Taxonomy" id="29394"/>
    <lineage>
        <taxon>Bacteria</taxon>
        <taxon>Bacillati</taxon>
        <taxon>Bacillota</taxon>
        <taxon>Bacilli</taxon>
        <taxon>Lactobacillales</taxon>
        <taxon>Carnobacteriaceae</taxon>
        <taxon>Dolosigranulum</taxon>
    </lineage>
</organism>
<sequence length="323" mass="36752">MNRFIKRGSIVLVTAGILAGCAGESDQQAADSQQVEEPAIDNQDTAEEASDVAQTVDIEGLQDHYHTGDKVKLIAKGDGAAWQWVDGNDQVIGDSEMLEIDAKDGLQVKAQALDDNDQIIGESDLMEIHIDDHHGTDGDEVASRIYSGFFYNDEIEARELSDWEGQWQSVHTYLADGDLDEVMEHKAEAADDPEKTAEYYKEYYTKGYETDIQYIDIHGSEVTFTDEKGEQQSADYEHDGHEVLEYERGNRGVRFVFKRVGNNDKMPKYIQFSDHAIAPQEALHYHLYWGDDRQELLDEVEHWPTYYPIDYTIEQIKADMMAH</sequence>
<proteinExistence type="predicted"/>
<dbReference type="InterPro" id="IPR012674">
    <property type="entry name" value="Calycin"/>
</dbReference>
<dbReference type="Proteomes" id="UP000190409">
    <property type="component" value="Unassembled WGS sequence"/>
</dbReference>
<evidence type="ECO:0000259" key="3">
    <source>
        <dbReference type="Pfam" id="PF09223"/>
    </source>
</evidence>
<comment type="caution">
    <text evidence="4">The sequence shown here is derived from an EMBL/GenBank/DDBJ whole genome shotgun (WGS) entry which is preliminary data.</text>
</comment>
<keyword evidence="1" id="KW-0732">Signal</keyword>